<dbReference type="PANTHER" id="PTHR42734:SF19">
    <property type="entry name" value="IRON COMPOUNDS ABC TRANSPORTER, ATP-BINDING PROTEIN"/>
    <property type="match status" value="1"/>
</dbReference>
<feature type="domain" description="ABC transporter" evidence="4">
    <location>
        <begin position="3"/>
        <end position="239"/>
    </location>
</feature>
<dbReference type="AlphaFoldDB" id="A0A7G9GAI3"/>
<proteinExistence type="predicted"/>
<accession>A0A7G9GAI3</accession>
<dbReference type="PANTHER" id="PTHR42734">
    <property type="entry name" value="METAL TRANSPORT SYSTEM ATP-BINDING PROTEIN TM_0124-RELATED"/>
    <property type="match status" value="1"/>
</dbReference>
<dbReference type="GO" id="GO:0016887">
    <property type="term" value="F:ATP hydrolysis activity"/>
    <property type="evidence" value="ECO:0007669"/>
    <property type="project" value="InterPro"/>
</dbReference>
<dbReference type="KEGG" id="whj:H9Q79_12950"/>
<keyword evidence="1" id="KW-0813">Transport</keyword>
<dbReference type="Gene3D" id="3.40.50.300">
    <property type="entry name" value="P-loop containing nucleotide triphosphate hydrolases"/>
    <property type="match status" value="1"/>
</dbReference>
<dbReference type="FunFam" id="3.40.50.300:FF:000134">
    <property type="entry name" value="Iron-enterobactin ABC transporter ATP-binding protein"/>
    <property type="match status" value="1"/>
</dbReference>
<dbReference type="InterPro" id="IPR003593">
    <property type="entry name" value="AAA+_ATPase"/>
</dbReference>
<keyword evidence="2" id="KW-0547">Nucleotide-binding</keyword>
<name>A0A7G9GAI3_9FIRM</name>
<dbReference type="SMART" id="SM00382">
    <property type="entry name" value="AAA"/>
    <property type="match status" value="1"/>
</dbReference>
<evidence type="ECO:0000256" key="3">
    <source>
        <dbReference type="ARBA" id="ARBA00022840"/>
    </source>
</evidence>
<dbReference type="PROSITE" id="PS50893">
    <property type="entry name" value="ABC_TRANSPORTER_2"/>
    <property type="match status" value="1"/>
</dbReference>
<dbReference type="Proteomes" id="UP000515860">
    <property type="component" value="Chromosome"/>
</dbReference>
<dbReference type="InterPro" id="IPR003439">
    <property type="entry name" value="ABC_transporter-like_ATP-bd"/>
</dbReference>
<organism evidence="5 6">
    <name type="scientific">Wansuia hejianensis</name>
    <dbReference type="NCBI Taxonomy" id="2763667"/>
    <lineage>
        <taxon>Bacteria</taxon>
        <taxon>Bacillati</taxon>
        <taxon>Bacillota</taxon>
        <taxon>Clostridia</taxon>
        <taxon>Lachnospirales</taxon>
        <taxon>Lachnospiraceae</taxon>
        <taxon>Wansuia</taxon>
    </lineage>
</organism>
<evidence type="ECO:0000256" key="1">
    <source>
        <dbReference type="ARBA" id="ARBA00022448"/>
    </source>
</evidence>
<dbReference type="EMBL" id="CP060635">
    <property type="protein sequence ID" value="QNM07815.1"/>
    <property type="molecule type" value="Genomic_DNA"/>
</dbReference>
<dbReference type="Pfam" id="PF00005">
    <property type="entry name" value="ABC_tran"/>
    <property type="match status" value="1"/>
</dbReference>
<reference evidence="5 6" key="1">
    <citation type="submission" date="2020-08" db="EMBL/GenBank/DDBJ databases">
        <authorList>
            <person name="Liu C."/>
            <person name="Sun Q."/>
        </authorList>
    </citation>
    <scope>NUCLEOTIDE SEQUENCE [LARGE SCALE GENOMIC DNA]</scope>
    <source>
        <strain evidence="5 6">NSJ-29</strain>
    </source>
</reference>
<keyword evidence="3 5" id="KW-0067">ATP-binding</keyword>
<sequence length="258" mass="28761">MILKVENLTFGYHNEIPLFRNVNFSLKKGEIFSILGANGAGKSTMMNCIANLLEPHGGAIYLKGQKMSEMPLKKVAQCIGYVPQIHMPAYGYEVRDFVVMGRAPYIGMFSHPSASDYQLADEILEDFGISRLAHRPYIELSGGERQQVTIARAIVQQPDIILLDEPTNHLDYGNQLRMIHLIKRLSSKGYGIIITSHIPDHVLLLDGRVGLLGADGSLMTGTTDEILTEENLKNLYHVDVHMVYVEEVKRKVCISGGH</sequence>
<dbReference type="SUPFAM" id="SSF52540">
    <property type="entry name" value="P-loop containing nucleoside triphosphate hydrolases"/>
    <property type="match status" value="1"/>
</dbReference>
<dbReference type="GO" id="GO:0005524">
    <property type="term" value="F:ATP binding"/>
    <property type="evidence" value="ECO:0007669"/>
    <property type="project" value="UniProtKB-KW"/>
</dbReference>
<evidence type="ECO:0000259" key="4">
    <source>
        <dbReference type="PROSITE" id="PS50893"/>
    </source>
</evidence>
<evidence type="ECO:0000313" key="5">
    <source>
        <dbReference type="EMBL" id="QNM07815.1"/>
    </source>
</evidence>
<gene>
    <name evidence="5" type="ORF">H9Q79_12950</name>
</gene>
<dbReference type="InterPro" id="IPR050153">
    <property type="entry name" value="Metal_Ion_Import_ABC"/>
</dbReference>
<protein>
    <submittedName>
        <fullName evidence="5">ABC transporter ATP-binding protein</fullName>
    </submittedName>
</protein>
<dbReference type="InterPro" id="IPR027417">
    <property type="entry name" value="P-loop_NTPase"/>
</dbReference>
<evidence type="ECO:0000313" key="6">
    <source>
        <dbReference type="Proteomes" id="UP000515860"/>
    </source>
</evidence>
<keyword evidence="6" id="KW-1185">Reference proteome</keyword>
<evidence type="ECO:0000256" key="2">
    <source>
        <dbReference type="ARBA" id="ARBA00022741"/>
    </source>
</evidence>
<dbReference type="RefSeq" id="WP_118648712.1">
    <property type="nucleotide sequence ID" value="NZ_CP060635.1"/>
</dbReference>